<evidence type="ECO:0000256" key="1">
    <source>
        <dbReference type="SAM" id="MobiDB-lite"/>
    </source>
</evidence>
<reference evidence="2 3" key="1">
    <citation type="submission" date="2023-05" db="EMBL/GenBank/DDBJ databases">
        <title>Corynebacterium suedekumii sp. nov. and Corynebacterium breve sp. nov. isolated from raw cow's milk.</title>
        <authorList>
            <person name="Baer M.K."/>
            <person name="Mehl L."/>
            <person name="Hellmuth R."/>
            <person name="Marke G."/>
            <person name="Lipski A."/>
        </authorList>
    </citation>
    <scope>NUCLEOTIDE SEQUENCE [LARGE SCALE GENOMIC DNA]</scope>
    <source>
        <strain evidence="2 3">R4</strain>
    </source>
</reference>
<sequence>MNRRLSISGHARRRMRQRGITETDIHRVLEAPDISRPGNEPNRTVYERNLGKVTCVVTVDGSNPVIVVTAFIK</sequence>
<feature type="region of interest" description="Disordered" evidence="1">
    <location>
        <begin position="1"/>
        <end position="24"/>
    </location>
</feature>
<evidence type="ECO:0000313" key="3">
    <source>
        <dbReference type="Proteomes" id="UP001225598"/>
    </source>
</evidence>
<proteinExistence type="predicted"/>
<dbReference type="EMBL" id="CP126969">
    <property type="protein sequence ID" value="WIM67957.1"/>
    <property type="molecule type" value="Genomic_DNA"/>
</dbReference>
<protein>
    <submittedName>
        <fullName evidence="2">DUF4258 domain-containing protein</fullName>
    </submittedName>
</protein>
<name>A0ABY8VFS8_9CORY</name>
<dbReference type="Proteomes" id="UP001225598">
    <property type="component" value="Chromosome"/>
</dbReference>
<dbReference type="Pfam" id="PF14076">
    <property type="entry name" value="DUF4258"/>
    <property type="match status" value="1"/>
</dbReference>
<dbReference type="InterPro" id="IPR025354">
    <property type="entry name" value="DUF4258"/>
</dbReference>
<keyword evidence="3" id="KW-1185">Reference proteome</keyword>
<organism evidence="2 3">
    <name type="scientific">Corynebacterium breve</name>
    <dbReference type="NCBI Taxonomy" id="3049799"/>
    <lineage>
        <taxon>Bacteria</taxon>
        <taxon>Bacillati</taxon>
        <taxon>Actinomycetota</taxon>
        <taxon>Actinomycetes</taxon>
        <taxon>Mycobacteriales</taxon>
        <taxon>Corynebacteriaceae</taxon>
        <taxon>Corynebacterium</taxon>
    </lineage>
</organism>
<gene>
    <name evidence="2" type="ORF">QP027_00725</name>
</gene>
<evidence type="ECO:0000313" key="2">
    <source>
        <dbReference type="EMBL" id="WIM67957.1"/>
    </source>
</evidence>
<dbReference type="RefSeq" id="WP_284825281.1">
    <property type="nucleotide sequence ID" value="NZ_CP126969.1"/>
</dbReference>
<accession>A0ABY8VFS8</accession>